<name>A0A8H5C8Q5_9AGAR</name>
<dbReference type="InterPro" id="IPR009071">
    <property type="entry name" value="HMG_box_dom"/>
</dbReference>
<dbReference type="CDD" id="cd01389">
    <property type="entry name" value="HMG-box_ROX1-like"/>
    <property type="match status" value="1"/>
</dbReference>
<evidence type="ECO:0000256" key="2">
    <source>
        <dbReference type="ARBA" id="ARBA00023242"/>
    </source>
</evidence>
<organism evidence="5 6">
    <name type="scientific">Ephemerocybe angulata</name>
    <dbReference type="NCBI Taxonomy" id="980116"/>
    <lineage>
        <taxon>Eukaryota</taxon>
        <taxon>Fungi</taxon>
        <taxon>Dikarya</taxon>
        <taxon>Basidiomycota</taxon>
        <taxon>Agaricomycotina</taxon>
        <taxon>Agaricomycetes</taxon>
        <taxon>Agaricomycetidae</taxon>
        <taxon>Agaricales</taxon>
        <taxon>Agaricineae</taxon>
        <taxon>Psathyrellaceae</taxon>
        <taxon>Ephemerocybe</taxon>
    </lineage>
</organism>
<protein>
    <recommendedName>
        <fullName evidence="4">HMG box domain-containing protein</fullName>
    </recommendedName>
</protein>
<keyword evidence="1 3" id="KW-0238">DNA-binding</keyword>
<dbReference type="Pfam" id="PF00505">
    <property type="entry name" value="HMG_box"/>
    <property type="match status" value="1"/>
</dbReference>
<dbReference type="SUPFAM" id="SSF47095">
    <property type="entry name" value="HMG-box"/>
    <property type="match status" value="1"/>
</dbReference>
<dbReference type="OrthoDB" id="6247875at2759"/>
<dbReference type="InterPro" id="IPR036910">
    <property type="entry name" value="HMG_box_dom_sf"/>
</dbReference>
<gene>
    <name evidence="5" type="ORF">D9611_003411</name>
</gene>
<dbReference type="GO" id="GO:0005634">
    <property type="term" value="C:nucleus"/>
    <property type="evidence" value="ECO:0007669"/>
    <property type="project" value="UniProtKB-UniRule"/>
</dbReference>
<dbReference type="SMART" id="SM00398">
    <property type="entry name" value="HMG"/>
    <property type="match status" value="1"/>
</dbReference>
<sequence length="382" mass="42561">MSLSSRKMDAYSPYQPFLPLSPDHLSLDAADWLSRANFGAGHFDFGAASTHPHQAESNDVEGLLAQPTPTTPEKRIPRPRNAFMIFRSAFWAEQKIHRNVERDHRHISRIIGHCWNKMSEEEKDVWRRKADQEKMEHELKHPGYRFSPTARTKKPVKRKVKRNGAGDLLRCEKVAELLLSGKAGEDLEEAVKSLGPPVDEELMVLASPICETSISSMPSKSDEPPFRSPLLAPASVQNSTTRHLCSPELSPAGDAFSRYSAPSSPQTSSPDQFPEYRAHIMAANQTPPPKSVLFQAPVVPPLAYSVYNVQAAACDPARQSFDLNLDPIQYVHPLSPRSPTSPYYETFAPFDRTTVPPLPAPASLANVMAEPVEWNATYPFSR</sequence>
<dbReference type="PANTHER" id="PTHR45789">
    <property type="entry name" value="FI18025P1"/>
    <property type="match status" value="1"/>
</dbReference>
<evidence type="ECO:0000313" key="5">
    <source>
        <dbReference type="EMBL" id="KAF5337008.1"/>
    </source>
</evidence>
<dbReference type="Gene3D" id="1.10.30.10">
    <property type="entry name" value="High mobility group box domain"/>
    <property type="match status" value="1"/>
</dbReference>
<proteinExistence type="predicted"/>
<dbReference type="InterPro" id="IPR051356">
    <property type="entry name" value="SOX/SOX-like_TF"/>
</dbReference>
<feature type="DNA-binding region" description="HMG box" evidence="3">
    <location>
        <begin position="76"/>
        <end position="145"/>
    </location>
</feature>
<dbReference type="GO" id="GO:0000981">
    <property type="term" value="F:DNA-binding transcription factor activity, RNA polymerase II-specific"/>
    <property type="evidence" value="ECO:0007669"/>
    <property type="project" value="TreeGrafter"/>
</dbReference>
<keyword evidence="2 3" id="KW-0539">Nucleus</keyword>
<feature type="domain" description="HMG box" evidence="4">
    <location>
        <begin position="76"/>
        <end position="145"/>
    </location>
</feature>
<dbReference type="PANTHER" id="PTHR45789:SF2">
    <property type="entry name" value="FI18025P1"/>
    <property type="match status" value="1"/>
</dbReference>
<evidence type="ECO:0000256" key="1">
    <source>
        <dbReference type="ARBA" id="ARBA00023125"/>
    </source>
</evidence>
<reference evidence="5 6" key="1">
    <citation type="journal article" date="2020" name="ISME J.">
        <title>Uncovering the hidden diversity of litter-decomposition mechanisms in mushroom-forming fungi.</title>
        <authorList>
            <person name="Floudas D."/>
            <person name="Bentzer J."/>
            <person name="Ahren D."/>
            <person name="Johansson T."/>
            <person name="Persson P."/>
            <person name="Tunlid A."/>
        </authorList>
    </citation>
    <scope>NUCLEOTIDE SEQUENCE [LARGE SCALE GENOMIC DNA]</scope>
    <source>
        <strain evidence="5 6">CBS 175.51</strain>
    </source>
</reference>
<dbReference type="EMBL" id="JAACJK010000057">
    <property type="protein sequence ID" value="KAF5337008.1"/>
    <property type="molecule type" value="Genomic_DNA"/>
</dbReference>
<dbReference type="AlphaFoldDB" id="A0A8H5C8Q5"/>
<accession>A0A8H5C8Q5</accession>
<evidence type="ECO:0000259" key="4">
    <source>
        <dbReference type="PROSITE" id="PS50118"/>
    </source>
</evidence>
<dbReference type="GO" id="GO:0000978">
    <property type="term" value="F:RNA polymerase II cis-regulatory region sequence-specific DNA binding"/>
    <property type="evidence" value="ECO:0007669"/>
    <property type="project" value="TreeGrafter"/>
</dbReference>
<evidence type="ECO:0000256" key="3">
    <source>
        <dbReference type="PROSITE-ProRule" id="PRU00267"/>
    </source>
</evidence>
<dbReference type="PROSITE" id="PS50118">
    <property type="entry name" value="HMG_BOX_2"/>
    <property type="match status" value="1"/>
</dbReference>
<keyword evidence="6" id="KW-1185">Reference proteome</keyword>
<evidence type="ECO:0000313" key="6">
    <source>
        <dbReference type="Proteomes" id="UP000541558"/>
    </source>
</evidence>
<dbReference type="Proteomes" id="UP000541558">
    <property type="component" value="Unassembled WGS sequence"/>
</dbReference>
<comment type="caution">
    <text evidence="5">The sequence shown here is derived from an EMBL/GenBank/DDBJ whole genome shotgun (WGS) entry which is preliminary data.</text>
</comment>